<name>A0ABT8APU8_9HYPH</name>
<evidence type="ECO:0000313" key="2">
    <source>
        <dbReference type="Proteomes" id="UP001244297"/>
    </source>
</evidence>
<protein>
    <submittedName>
        <fullName evidence="1">Uncharacterized protein</fullName>
    </submittedName>
</protein>
<sequence>MPAPAAVAKPPAKVGLPTRLAAIQDRYRRALLEAQGRPYGEQGDQIRAALATLLAEKAALGIQDGDEAAGASD</sequence>
<proteinExistence type="predicted"/>
<evidence type="ECO:0000313" key="1">
    <source>
        <dbReference type="EMBL" id="MDN3571630.1"/>
    </source>
</evidence>
<accession>A0ABT8APU8</accession>
<dbReference type="Proteomes" id="UP001244297">
    <property type="component" value="Unassembled WGS sequence"/>
</dbReference>
<keyword evidence="2" id="KW-1185">Reference proteome</keyword>
<dbReference type="EMBL" id="JAUFPT010000043">
    <property type="protein sequence ID" value="MDN3571630.1"/>
    <property type="molecule type" value="Genomic_DNA"/>
</dbReference>
<organism evidence="1 2">
    <name type="scientific">Methylobacterium longum</name>
    <dbReference type="NCBI Taxonomy" id="767694"/>
    <lineage>
        <taxon>Bacteria</taxon>
        <taxon>Pseudomonadati</taxon>
        <taxon>Pseudomonadota</taxon>
        <taxon>Alphaproteobacteria</taxon>
        <taxon>Hyphomicrobiales</taxon>
        <taxon>Methylobacteriaceae</taxon>
        <taxon>Methylobacterium</taxon>
    </lineage>
</organism>
<comment type="caution">
    <text evidence="1">The sequence shown here is derived from an EMBL/GenBank/DDBJ whole genome shotgun (WGS) entry which is preliminary data.</text>
</comment>
<gene>
    <name evidence="1" type="ORF">QWZ18_13470</name>
</gene>
<reference evidence="2" key="1">
    <citation type="journal article" date="2019" name="Int. J. Syst. Evol. Microbiol.">
        <title>The Global Catalogue of Microorganisms (GCM) 10K type strain sequencing project: providing services to taxonomists for standard genome sequencing and annotation.</title>
        <authorList>
            <consortium name="The Broad Institute Genomics Platform"/>
            <consortium name="The Broad Institute Genome Sequencing Center for Infectious Disease"/>
            <person name="Wu L."/>
            <person name="Ma J."/>
        </authorList>
    </citation>
    <scope>NUCLEOTIDE SEQUENCE [LARGE SCALE GENOMIC DNA]</scope>
    <source>
        <strain evidence="2">CECT 7806</strain>
    </source>
</reference>
<dbReference type="RefSeq" id="WP_238288525.1">
    <property type="nucleotide sequence ID" value="NZ_BPQS01000012.1"/>
</dbReference>